<accession>A0ABR9ULF2</accession>
<name>A0ABR9ULF2_9CHRO</name>
<reference evidence="6 7" key="1">
    <citation type="submission" date="2020-10" db="EMBL/GenBank/DDBJ databases">
        <authorList>
            <person name="Castelo-Branco R."/>
            <person name="Eusebio N."/>
            <person name="Adriana R."/>
            <person name="Vieira A."/>
            <person name="Brugerolle De Fraissinette N."/>
            <person name="Rezende De Castro R."/>
            <person name="Schneider M.P."/>
            <person name="Vasconcelos V."/>
            <person name="Leao P.N."/>
        </authorList>
    </citation>
    <scope>NUCLEOTIDE SEQUENCE [LARGE SCALE GENOMIC DNA]</scope>
    <source>
        <strain evidence="6 7">LEGE 06123</strain>
    </source>
</reference>
<keyword evidence="4" id="KW-0732">Signal</keyword>
<dbReference type="Pfam" id="PF01497">
    <property type="entry name" value="Peripla_BP_2"/>
    <property type="match status" value="1"/>
</dbReference>
<evidence type="ECO:0000259" key="5">
    <source>
        <dbReference type="PROSITE" id="PS50983"/>
    </source>
</evidence>
<dbReference type="Proteomes" id="UP000651156">
    <property type="component" value="Unassembled WGS sequence"/>
</dbReference>
<feature type="domain" description="Fe/B12 periplasmic-binding" evidence="5">
    <location>
        <begin position="62"/>
        <end position="330"/>
    </location>
</feature>
<evidence type="ECO:0000313" key="6">
    <source>
        <dbReference type="EMBL" id="MBE9188848.1"/>
    </source>
</evidence>
<dbReference type="Gene3D" id="3.40.50.1980">
    <property type="entry name" value="Nitrogenase molybdenum iron protein domain"/>
    <property type="match status" value="2"/>
</dbReference>
<dbReference type="CDD" id="cd01146">
    <property type="entry name" value="FhuD"/>
    <property type="match status" value="1"/>
</dbReference>
<dbReference type="EMBL" id="JADEWN010000001">
    <property type="protein sequence ID" value="MBE9188848.1"/>
    <property type="molecule type" value="Genomic_DNA"/>
</dbReference>
<dbReference type="PROSITE" id="PS50983">
    <property type="entry name" value="FE_B12_PBP"/>
    <property type="match status" value="1"/>
</dbReference>
<dbReference type="InterPro" id="IPR002491">
    <property type="entry name" value="ABC_transptr_periplasmic_BD"/>
</dbReference>
<evidence type="ECO:0000313" key="7">
    <source>
        <dbReference type="Proteomes" id="UP000651156"/>
    </source>
</evidence>
<sequence>MLGAIAHYSRRKLIALSILTCLLVTACGTIQQIDFSNSSLSENCQIIKHDIGETEICGQPETIAVLSPPLLDILLSLGIQPAAYAEVNPLRDRIFTRPSTQIPYLGKRVTTQPVNLGDRNNPSIETLLQLKPDLILGENYLEINYELYSKIAPTLLYEVQGDRWQQVILQVGQALGREAQAQQTLTNHNQWLAQIKAQLAPIVAQQKILVLGFANEISSSFLFDRNDFVCSLLTDLGFQVVNPEEERSSGIFSVEVLPQIATDAILVLPSGENTIENAKRQWSQNSILRSLPAVQNQKVYFIDYQLTRIRGPIAAEVLINRIQELLQADKIKTNP</sequence>
<evidence type="ECO:0000256" key="3">
    <source>
        <dbReference type="ARBA" id="ARBA00022448"/>
    </source>
</evidence>
<comment type="subcellular location">
    <subcellularLocation>
        <location evidence="1">Cell envelope</location>
    </subcellularLocation>
</comment>
<evidence type="ECO:0000256" key="2">
    <source>
        <dbReference type="ARBA" id="ARBA00008814"/>
    </source>
</evidence>
<organism evidence="6 7">
    <name type="scientific">Gloeocapsopsis crepidinum LEGE 06123</name>
    <dbReference type="NCBI Taxonomy" id="588587"/>
    <lineage>
        <taxon>Bacteria</taxon>
        <taxon>Bacillati</taxon>
        <taxon>Cyanobacteriota</taxon>
        <taxon>Cyanophyceae</taxon>
        <taxon>Oscillatoriophycideae</taxon>
        <taxon>Chroococcales</taxon>
        <taxon>Chroococcaceae</taxon>
        <taxon>Gloeocapsopsis</taxon>
    </lineage>
</organism>
<dbReference type="InterPro" id="IPR051313">
    <property type="entry name" value="Bact_iron-sidero_bind"/>
</dbReference>
<dbReference type="PANTHER" id="PTHR30532">
    <property type="entry name" value="IRON III DICITRATE-BINDING PERIPLASMIC PROTEIN"/>
    <property type="match status" value="1"/>
</dbReference>
<comment type="caution">
    <text evidence="6">The sequence shown here is derived from an EMBL/GenBank/DDBJ whole genome shotgun (WGS) entry which is preliminary data.</text>
</comment>
<dbReference type="RefSeq" id="WP_193929754.1">
    <property type="nucleotide sequence ID" value="NZ_CAWPMZ010000041.1"/>
</dbReference>
<evidence type="ECO:0000256" key="4">
    <source>
        <dbReference type="ARBA" id="ARBA00022729"/>
    </source>
</evidence>
<protein>
    <submittedName>
        <fullName evidence="6">Iron-siderophore ABC transporter substrate-binding protein</fullName>
    </submittedName>
</protein>
<comment type="similarity">
    <text evidence="2">Belongs to the bacterial solute-binding protein 8 family.</text>
</comment>
<dbReference type="SUPFAM" id="SSF53807">
    <property type="entry name" value="Helical backbone' metal receptor"/>
    <property type="match status" value="1"/>
</dbReference>
<keyword evidence="7" id="KW-1185">Reference proteome</keyword>
<dbReference type="PANTHER" id="PTHR30532:SF24">
    <property type="entry name" value="FERRIC ENTEROBACTIN-BINDING PERIPLASMIC PROTEIN FEPB"/>
    <property type="match status" value="1"/>
</dbReference>
<evidence type="ECO:0000256" key="1">
    <source>
        <dbReference type="ARBA" id="ARBA00004196"/>
    </source>
</evidence>
<gene>
    <name evidence="6" type="ORF">IQ230_00400</name>
</gene>
<keyword evidence="3" id="KW-0813">Transport</keyword>
<proteinExistence type="inferred from homology"/>